<dbReference type="Pfam" id="PF00122">
    <property type="entry name" value="E1-E2_ATPase"/>
    <property type="match status" value="1"/>
</dbReference>
<keyword evidence="8 19" id="KW-0479">Metal-binding</keyword>
<dbReference type="SUPFAM" id="SSF81665">
    <property type="entry name" value="Calcium ATPase, transmembrane domain M"/>
    <property type="match status" value="1"/>
</dbReference>
<evidence type="ECO:0000256" key="9">
    <source>
        <dbReference type="ARBA" id="ARBA00022741"/>
    </source>
</evidence>
<dbReference type="PANTHER" id="PTHR43520">
    <property type="entry name" value="ATP7, ISOFORM B"/>
    <property type="match status" value="1"/>
</dbReference>
<dbReference type="NCBIfam" id="TIGR01494">
    <property type="entry name" value="ATPase_P-type"/>
    <property type="match status" value="1"/>
</dbReference>
<comment type="similarity">
    <text evidence="2 19">Belongs to the cation transport ATPase (P-type) (TC 3.A.3) family. Type IB subfamily.</text>
</comment>
<dbReference type="GO" id="GO:0140581">
    <property type="term" value="F:P-type monovalent copper transporter activity"/>
    <property type="evidence" value="ECO:0007669"/>
    <property type="project" value="UniProtKB-EC"/>
</dbReference>
<dbReference type="GO" id="GO:0005524">
    <property type="term" value="F:ATP binding"/>
    <property type="evidence" value="ECO:0007669"/>
    <property type="project" value="UniProtKB-UniRule"/>
</dbReference>
<keyword evidence="5 19" id="KW-1003">Cell membrane</keyword>
<dbReference type="NCBIfam" id="TIGR01511">
    <property type="entry name" value="ATPase-IB1_Cu"/>
    <property type="match status" value="1"/>
</dbReference>
<dbReference type="FunFam" id="2.70.150.10:FF:000020">
    <property type="entry name" value="Copper-exporting P-type ATPase A"/>
    <property type="match status" value="1"/>
</dbReference>
<dbReference type="InterPro" id="IPR027256">
    <property type="entry name" value="P-typ_ATPase_IB"/>
</dbReference>
<dbReference type="Gene3D" id="3.40.50.1000">
    <property type="entry name" value="HAD superfamily/HAD-like"/>
    <property type="match status" value="1"/>
</dbReference>
<dbReference type="SFLD" id="SFLDG00002">
    <property type="entry name" value="C1.7:_P-type_atpase_like"/>
    <property type="match status" value="1"/>
</dbReference>
<feature type="transmembrane region" description="Helical" evidence="19">
    <location>
        <begin position="395"/>
        <end position="419"/>
    </location>
</feature>
<dbReference type="GO" id="GO:0005507">
    <property type="term" value="F:copper ion binding"/>
    <property type="evidence" value="ECO:0007669"/>
    <property type="project" value="TreeGrafter"/>
</dbReference>
<dbReference type="InterPro" id="IPR023214">
    <property type="entry name" value="HAD_sf"/>
</dbReference>
<keyword evidence="12" id="KW-0460">Magnesium</keyword>
<dbReference type="InterPro" id="IPR018303">
    <property type="entry name" value="ATPase_P-typ_P_site"/>
</dbReference>
<keyword evidence="15" id="KW-0186">Copper</keyword>
<feature type="transmembrane region" description="Helical" evidence="19">
    <location>
        <begin position="150"/>
        <end position="168"/>
    </location>
</feature>
<dbReference type="SUPFAM" id="SSF81653">
    <property type="entry name" value="Calcium ATPase, transduction domain A"/>
    <property type="match status" value="1"/>
</dbReference>
<evidence type="ECO:0000259" key="20">
    <source>
        <dbReference type="Pfam" id="PF00122"/>
    </source>
</evidence>
<evidence type="ECO:0000256" key="2">
    <source>
        <dbReference type="ARBA" id="ARBA00006024"/>
    </source>
</evidence>
<dbReference type="SFLD" id="SFLDS00003">
    <property type="entry name" value="Haloacid_Dehalogenase"/>
    <property type="match status" value="1"/>
</dbReference>
<dbReference type="InterPro" id="IPR023298">
    <property type="entry name" value="ATPase_P-typ_TM_dom_sf"/>
</dbReference>
<dbReference type="GO" id="GO:0043682">
    <property type="term" value="F:P-type divalent copper transporter activity"/>
    <property type="evidence" value="ECO:0007669"/>
    <property type="project" value="TreeGrafter"/>
</dbReference>
<dbReference type="Gene3D" id="3.40.1110.10">
    <property type="entry name" value="Calcium-transporting ATPase, cytoplasmic domain N"/>
    <property type="match status" value="1"/>
</dbReference>
<evidence type="ECO:0000256" key="18">
    <source>
        <dbReference type="ARBA" id="ARBA00049289"/>
    </source>
</evidence>
<evidence type="ECO:0000256" key="13">
    <source>
        <dbReference type="ARBA" id="ARBA00022967"/>
    </source>
</evidence>
<keyword evidence="13" id="KW-1278">Translocase</keyword>
<dbReference type="Pfam" id="PF00702">
    <property type="entry name" value="Hydrolase"/>
    <property type="match status" value="1"/>
</dbReference>
<evidence type="ECO:0000256" key="3">
    <source>
        <dbReference type="ARBA" id="ARBA00012517"/>
    </source>
</evidence>
<evidence type="ECO:0000313" key="22">
    <source>
        <dbReference type="Proteomes" id="UP000051451"/>
    </source>
</evidence>
<evidence type="ECO:0000256" key="16">
    <source>
        <dbReference type="ARBA" id="ARBA00023065"/>
    </source>
</evidence>
<dbReference type="PRINTS" id="PR00119">
    <property type="entry name" value="CATATPASE"/>
</dbReference>
<evidence type="ECO:0000256" key="6">
    <source>
        <dbReference type="ARBA" id="ARBA00022553"/>
    </source>
</evidence>
<keyword evidence="4" id="KW-0813">Transport</keyword>
<sequence>MKMGDHDMGKMNHDHMKMNDHDMGKMNHSQMQMNDHDMSKMHHSQMQMGDHDMSKMDHHSHMKMNDHDMSKMDHSQMQMDDHDMGKMNHDHMKMDGHDMMMHGGQMMHMGNLKQKFWVSVVLALPVLLLAPIMGLDRAVFNFGDSWVKNLLIIGFDAALYFYGGAPFLKGAKAEIHSKEPAMMTLITLGISVAFFYSIYAFIANSFFHPTTMVMDFSFELATLILIMLLGHWIEMNAMMGAGNALQKMAALLPKTAHVITADDQVVEMAVAQLKEGQLLQIRAGESVPADGVITAGTSALNESLVTGEAAAVKKKVGDQVIGGSINNNGTLTIKITGTGESGYLSQVMKLVAQAQQAKSKAETTADKVAKYLFYAALIVGILAFFIWLPQGLATALARMVTVFVIACPHALGVAIPLVVARSTSIGAQNGLLLRNRQAVAASRQLSHVFLDKTGTLTAGKFTVNAILPAQGITEQEVLAKFAALESTSSHPLAQAILTAAKGKSVNFVPAQAVKTLPGIGLSGEIADKNYMIASLAYLKKQQLAFDEKTALDLAAHGNSISFLLDAQQRVLGMIAEGDQIKTGASQLIKQLQAQQITPVMLTGDNQQAAQQIAQQLGIKDFHAGLLPTDKQKIIRQYQAKNQHVMMVGDGVNDAPSLAAADIGAAIGAGTDVALDSADVILVRSDPRDILNFLSLAKLTNRKMIQNLWWGAGYNIVALPLAAGILAPIGIVLDPAVGAVVMALSTVVVALNAMSLTPAKIKPTA</sequence>
<dbReference type="SFLD" id="SFLDF00027">
    <property type="entry name" value="p-type_atpase"/>
    <property type="match status" value="1"/>
</dbReference>
<dbReference type="InterPro" id="IPR001757">
    <property type="entry name" value="P_typ_ATPase"/>
</dbReference>
<dbReference type="EC" id="7.2.2.8" evidence="3"/>
<name>A0A0R1VQ78_9LACO</name>
<keyword evidence="7 19" id="KW-0812">Transmembrane</keyword>
<keyword evidence="14 19" id="KW-1133">Transmembrane helix</keyword>
<evidence type="ECO:0000256" key="11">
    <source>
        <dbReference type="ARBA" id="ARBA00022840"/>
    </source>
</evidence>
<gene>
    <name evidence="21" type="ORF">FC89_GL002091</name>
</gene>
<dbReference type="GO" id="GO:0005886">
    <property type="term" value="C:plasma membrane"/>
    <property type="evidence" value="ECO:0007669"/>
    <property type="project" value="UniProtKB-SubCell"/>
</dbReference>
<dbReference type="InterPro" id="IPR023299">
    <property type="entry name" value="ATPase_P-typ_cyto_dom_N"/>
</dbReference>
<evidence type="ECO:0000256" key="4">
    <source>
        <dbReference type="ARBA" id="ARBA00022448"/>
    </source>
</evidence>
<evidence type="ECO:0000256" key="12">
    <source>
        <dbReference type="ARBA" id="ARBA00022842"/>
    </source>
</evidence>
<organism evidence="21 22">
    <name type="scientific">Liquorilactobacillus ghanensis DSM 18630</name>
    <dbReference type="NCBI Taxonomy" id="1423750"/>
    <lineage>
        <taxon>Bacteria</taxon>
        <taxon>Bacillati</taxon>
        <taxon>Bacillota</taxon>
        <taxon>Bacilli</taxon>
        <taxon>Lactobacillales</taxon>
        <taxon>Lactobacillaceae</taxon>
        <taxon>Liquorilactobacillus</taxon>
    </lineage>
</organism>
<dbReference type="PANTHER" id="PTHR43520:SF5">
    <property type="entry name" value="CATION-TRANSPORTING P-TYPE ATPASE-RELATED"/>
    <property type="match status" value="1"/>
</dbReference>
<feature type="transmembrane region" description="Helical" evidence="19">
    <location>
        <begin position="180"/>
        <end position="202"/>
    </location>
</feature>
<feature type="transmembrane region" description="Helical" evidence="19">
    <location>
        <begin position="371"/>
        <end position="389"/>
    </location>
</feature>
<feature type="transmembrane region" description="Helical" evidence="19">
    <location>
        <begin position="707"/>
        <end position="730"/>
    </location>
</feature>
<protein>
    <recommendedName>
        <fullName evidence="3">P-type Cu(+) transporter</fullName>
        <ecNumber evidence="3">7.2.2.8</ecNumber>
    </recommendedName>
</protein>
<evidence type="ECO:0000256" key="8">
    <source>
        <dbReference type="ARBA" id="ARBA00022723"/>
    </source>
</evidence>
<evidence type="ECO:0000256" key="14">
    <source>
        <dbReference type="ARBA" id="ARBA00022989"/>
    </source>
</evidence>
<dbReference type="Gene3D" id="2.70.150.10">
    <property type="entry name" value="Calcium-transporting ATPase, cytoplasmic transduction domain A"/>
    <property type="match status" value="1"/>
</dbReference>
<evidence type="ECO:0000256" key="10">
    <source>
        <dbReference type="ARBA" id="ARBA00022796"/>
    </source>
</evidence>
<evidence type="ECO:0000256" key="7">
    <source>
        <dbReference type="ARBA" id="ARBA00022692"/>
    </source>
</evidence>
<accession>A0A0R1VQ78</accession>
<dbReference type="InterPro" id="IPR008250">
    <property type="entry name" value="ATPase_P-typ_transduc_dom_A_sf"/>
</dbReference>
<dbReference type="PATRIC" id="fig|1423750.3.peg.2132"/>
<evidence type="ECO:0000256" key="5">
    <source>
        <dbReference type="ARBA" id="ARBA00022475"/>
    </source>
</evidence>
<dbReference type="NCBIfam" id="TIGR01525">
    <property type="entry name" value="ATPase-IB_hvy"/>
    <property type="match status" value="1"/>
</dbReference>
<keyword evidence="22" id="KW-1185">Reference proteome</keyword>
<keyword evidence="10" id="KW-0187">Copper transport</keyword>
<dbReference type="EMBL" id="AZGB01000003">
    <property type="protein sequence ID" value="KRM07982.1"/>
    <property type="molecule type" value="Genomic_DNA"/>
</dbReference>
<dbReference type="InterPro" id="IPR059000">
    <property type="entry name" value="ATPase_P-type_domA"/>
</dbReference>
<evidence type="ECO:0000313" key="21">
    <source>
        <dbReference type="EMBL" id="KRM07982.1"/>
    </source>
</evidence>
<keyword evidence="16" id="KW-0406">Ion transport</keyword>
<dbReference type="STRING" id="1423750.FC89_GL002091"/>
<evidence type="ECO:0000256" key="15">
    <source>
        <dbReference type="ARBA" id="ARBA00023008"/>
    </source>
</evidence>
<proteinExistence type="inferred from homology"/>
<dbReference type="GO" id="GO:0016887">
    <property type="term" value="F:ATP hydrolysis activity"/>
    <property type="evidence" value="ECO:0007669"/>
    <property type="project" value="InterPro"/>
</dbReference>
<dbReference type="AlphaFoldDB" id="A0A0R1VQ78"/>
<comment type="subcellular location">
    <subcellularLocation>
        <location evidence="1">Cell membrane</location>
        <topology evidence="1">Multi-pass membrane protein</topology>
    </subcellularLocation>
</comment>
<evidence type="ECO:0000256" key="17">
    <source>
        <dbReference type="ARBA" id="ARBA00023136"/>
    </source>
</evidence>
<dbReference type="SUPFAM" id="SSF56784">
    <property type="entry name" value="HAD-like"/>
    <property type="match status" value="1"/>
</dbReference>
<keyword evidence="6" id="KW-0597">Phosphoprotein</keyword>
<reference evidence="21 22" key="1">
    <citation type="journal article" date="2015" name="Genome Announc.">
        <title>Expanding the biotechnology potential of lactobacilli through comparative genomics of 213 strains and associated genera.</title>
        <authorList>
            <person name="Sun Z."/>
            <person name="Harris H.M."/>
            <person name="McCann A."/>
            <person name="Guo C."/>
            <person name="Argimon S."/>
            <person name="Zhang W."/>
            <person name="Yang X."/>
            <person name="Jeffery I.B."/>
            <person name="Cooney J.C."/>
            <person name="Kagawa T.F."/>
            <person name="Liu W."/>
            <person name="Song Y."/>
            <person name="Salvetti E."/>
            <person name="Wrobel A."/>
            <person name="Rasinkangas P."/>
            <person name="Parkhill J."/>
            <person name="Rea M.C."/>
            <person name="O'Sullivan O."/>
            <person name="Ritari J."/>
            <person name="Douillard F.P."/>
            <person name="Paul Ross R."/>
            <person name="Yang R."/>
            <person name="Briner A.E."/>
            <person name="Felis G.E."/>
            <person name="de Vos W.M."/>
            <person name="Barrangou R."/>
            <person name="Klaenhammer T.R."/>
            <person name="Caufield P.W."/>
            <person name="Cui Y."/>
            <person name="Zhang H."/>
            <person name="O'Toole P.W."/>
        </authorList>
    </citation>
    <scope>NUCLEOTIDE SEQUENCE [LARGE SCALE GENOMIC DNA]</scope>
    <source>
        <strain evidence="21 22">DSM 18630</strain>
    </source>
</reference>
<evidence type="ECO:0000256" key="1">
    <source>
        <dbReference type="ARBA" id="ARBA00004651"/>
    </source>
</evidence>
<feature type="transmembrane region" description="Helical" evidence="19">
    <location>
        <begin position="736"/>
        <end position="755"/>
    </location>
</feature>
<comment type="catalytic activity">
    <reaction evidence="18">
        <text>Cu(+)(in) + ATP + H2O = Cu(+)(out) + ADP + phosphate + H(+)</text>
        <dbReference type="Rhea" id="RHEA:25792"/>
        <dbReference type="ChEBI" id="CHEBI:15377"/>
        <dbReference type="ChEBI" id="CHEBI:15378"/>
        <dbReference type="ChEBI" id="CHEBI:30616"/>
        <dbReference type="ChEBI" id="CHEBI:43474"/>
        <dbReference type="ChEBI" id="CHEBI:49552"/>
        <dbReference type="ChEBI" id="CHEBI:456216"/>
        <dbReference type="EC" id="7.2.2.8"/>
    </reaction>
</comment>
<dbReference type="PROSITE" id="PS00154">
    <property type="entry name" value="ATPASE_E1_E2"/>
    <property type="match status" value="1"/>
</dbReference>
<keyword evidence="9 19" id="KW-0547">Nucleotide-binding</keyword>
<evidence type="ECO:0000256" key="19">
    <source>
        <dbReference type="RuleBase" id="RU362081"/>
    </source>
</evidence>
<keyword evidence="17 19" id="KW-0472">Membrane</keyword>
<feature type="domain" description="P-type ATPase A" evidence="20">
    <location>
        <begin position="251"/>
        <end position="351"/>
    </location>
</feature>
<dbReference type="GO" id="GO:0055070">
    <property type="term" value="P:copper ion homeostasis"/>
    <property type="evidence" value="ECO:0007669"/>
    <property type="project" value="TreeGrafter"/>
</dbReference>
<dbReference type="PRINTS" id="PR00120">
    <property type="entry name" value="HATPASE"/>
</dbReference>
<dbReference type="Proteomes" id="UP000051451">
    <property type="component" value="Unassembled WGS sequence"/>
</dbReference>
<dbReference type="InterPro" id="IPR036412">
    <property type="entry name" value="HAD-like_sf"/>
</dbReference>
<comment type="caution">
    <text evidence="21">The sequence shown here is derived from an EMBL/GenBank/DDBJ whole genome shotgun (WGS) entry which is preliminary data.</text>
</comment>
<dbReference type="InterPro" id="IPR044492">
    <property type="entry name" value="P_typ_ATPase_HD_dom"/>
</dbReference>
<keyword evidence="11 19" id="KW-0067">ATP-binding</keyword>